<dbReference type="PANTHER" id="PTHR13767:SF2">
    <property type="entry name" value="PSEUDOURIDYLATE SYNTHASE TRUB1"/>
    <property type="match status" value="1"/>
</dbReference>
<dbReference type="SUPFAM" id="SSF55120">
    <property type="entry name" value="Pseudouridine synthase"/>
    <property type="match status" value="1"/>
</dbReference>
<evidence type="ECO:0000256" key="3">
    <source>
        <dbReference type="ARBA" id="ARBA00022694"/>
    </source>
</evidence>
<comment type="function">
    <text evidence="5">Responsible for synthesis of pseudouridine from uracil-55 in the psi GC loop of transfer RNAs.</text>
</comment>
<comment type="similarity">
    <text evidence="2 5">Belongs to the pseudouridine synthase TruB family. Type 1 subfamily.</text>
</comment>
<feature type="domain" description="Pseudouridine synthase II N-terminal" evidence="6">
    <location>
        <begin position="25"/>
        <end position="180"/>
    </location>
</feature>
<dbReference type="GO" id="GO:0003723">
    <property type="term" value="F:RNA binding"/>
    <property type="evidence" value="ECO:0007669"/>
    <property type="project" value="InterPro"/>
</dbReference>
<evidence type="ECO:0000256" key="5">
    <source>
        <dbReference type="HAMAP-Rule" id="MF_01080"/>
    </source>
</evidence>
<sequence length="309" mass="34220">MAPSGILVLHKPTGMTSHDCVYRIRKLFQTKKVGHTGTLDPEVDGVLPICLGKATKVVPYMIDFSKTYRGQVTLGLATTTEDRTGDVIERKEVTSPISRAQLTDVLSQFLGEQTQIPPYYSAVKVNGKKLYEYARAGLEVERPVRQVIIHQLALQEMAASIHEGTYSFSFEVTCSKGTYVRTLAVDIGTALGYPAHMSQLTRTSSGPFQAHEAITFSQLEEATLDERVAMLRPFDLALQAFPRVQASVLLEQKIRNGAVLQQDASFGSGKFLFYNQQGTCLALYTPHPTKIGLVKPERLFCQGEEEETQ</sequence>
<dbReference type="Pfam" id="PF16198">
    <property type="entry name" value="TruB_C_2"/>
    <property type="match status" value="1"/>
</dbReference>
<dbReference type="Pfam" id="PF01509">
    <property type="entry name" value="TruB_N"/>
    <property type="match status" value="1"/>
</dbReference>
<accession>A0A1G6H8A2</accession>
<dbReference type="InterPro" id="IPR014780">
    <property type="entry name" value="tRNA_psdUridine_synth_TruB"/>
</dbReference>
<evidence type="ECO:0000313" key="9">
    <source>
        <dbReference type="Proteomes" id="UP000242662"/>
    </source>
</evidence>
<feature type="active site" description="Nucleophile" evidence="5">
    <location>
        <position position="40"/>
    </location>
</feature>
<dbReference type="InterPro" id="IPR002501">
    <property type="entry name" value="PsdUridine_synth_N"/>
</dbReference>
<dbReference type="STRING" id="1464122.SAMN05421737_10343"/>
<organism evidence="8 9">
    <name type="scientific">Shouchella lonarensis</name>
    <dbReference type="NCBI Taxonomy" id="1464122"/>
    <lineage>
        <taxon>Bacteria</taxon>
        <taxon>Bacillati</taxon>
        <taxon>Bacillota</taxon>
        <taxon>Bacilli</taxon>
        <taxon>Bacillales</taxon>
        <taxon>Bacillaceae</taxon>
        <taxon>Shouchella</taxon>
    </lineage>
</organism>
<dbReference type="HAMAP" id="MF_01080">
    <property type="entry name" value="TruB_bact"/>
    <property type="match status" value="1"/>
</dbReference>
<keyword evidence="4 5" id="KW-0413">Isomerase</keyword>
<feature type="domain" description="tRNA pseudouridylate synthase B C-terminal" evidence="7">
    <location>
        <begin position="181"/>
        <end position="238"/>
    </location>
</feature>
<dbReference type="GO" id="GO:1990481">
    <property type="term" value="P:mRNA pseudouridine synthesis"/>
    <property type="evidence" value="ECO:0007669"/>
    <property type="project" value="TreeGrafter"/>
</dbReference>
<dbReference type="InterPro" id="IPR020103">
    <property type="entry name" value="PsdUridine_synth_cat_dom_sf"/>
</dbReference>
<evidence type="ECO:0000256" key="4">
    <source>
        <dbReference type="ARBA" id="ARBA00023235"/>
    </source>
</evidence>
<dbReference type="Gene3D" id="3.30.2350.10">
    <property type="entry name" value="Pseudouridine synthase"/>
    <property type="match status" value="1"/>
</dbReference>
<dbReference type="AlphaFoldDB" id="A0A1G6H8A2"/>
<dbReference type="PANTHER" id="PTHR13767">
    <property type="entry name" value="TRNA-PSEUDOURIDINE SYNTHASE"/>
    <property type="match status" value="1"/>
</dbReference>
<dbReference type="OrthoDB" id="9802309at2"/>
<dbReference type="CDD" id="cd02573">
    <property type="entry name" value="PseudoU_synth_EcTruB"/>
    <property type="match status" value="1"/>
</dbReference>
<evidence type="ECO:0000259" key="6">
    <source>
        <dbReference type="Pfam" id="PF01509"/>
    </source>
</evidence>
<dbReference type="RefSeq" id="WP_090774915.1">
    <property type="nucleotide sequence ID" value="NZ_FMYM01000003.1"/>
</dbReference>
<dbReference type="EC" id="5.4.99.25" evidence="5"/>
<dbReference type="InterPro" id="IPR032819">
    <property type="entry name" value="TruB_C"/>
</dbReference>
<name>A0A1G6H8A2_9BACI</name>
<protein>
    <recommendedName>
        <fullName evidence="5">tRNA pseudouridine synthase B</fullName>
        <ecNumber evidence="5">5.4.99.25</ecNumber>
    </recommendedName>
    <alternativeName>
        <fullName evidence="5">tRNA pseudouridine(55) synthase</fullName>
        <shortName evidence="5">Psi55 synthase</shortName>
    </alternativeName>
    <alternativeName>
        <fullName evidence="5">tRNA pseudouridylate synthase</fullName>
    </alternativeName>
    <alternativeName>
        <fullName evidence="5">tRNA-uridine isomerase</fullName>
    </alternativeName>
</protein>
<reference evidence="9" key="1">
    <citation type="submission" date="2016-09" db="EMBL/GenBank/DDBJ databases">
        <authorList>
            <person name="Varghese N."/>
            <person name="Submissions S."/>
        </authorList>
    </citation>
    <scope>NUCLEOTIDE SEQUENCE [LARGE SCALE GENOMIC DNA]</scope>
    <source>
        <strain evidence="9">25nlg</strain>
    </source>
</reference>
<dbReference type="NCBIfam" id="TIGR00431">
    <property type="entry name" value="TruB"/>
    <property type="match status" value="1"/>
</dbReference>
<dbReference type="EMBL" id="FMYM01000003">
    <property type="protein sequence ID" value="SDB90318.1"/>
    <property type="molecule type" value="Genomic_DNA"/>
</dbReference>
<dbReference type="FunFam" id="3.30.2350.10:FF:000011">
    <property type="entry name" value="tRNA pseudouridine synthase B"/>
    <property type="match status" value="1"/>
</dbReference>
<evidence type="ECO:0000259" key="7">
    <source>
        <dbReference type="Pfam" id="PF16198"/>
    </source>
</evidence>
<evidence type="ECO:0000256" key="1">
    <source>
        <dbReference type="ARBA" id="ARBA00000385"/>
    </source>
</evidence>
<keyword evidence="3 5" id="KW-0819">tRNA processing</keyword>
<evidence type="ECO:0000313" key="8">
    <source>
        <dbReference type="EMBL" id="SDB90318.1"/>
    </source>
</evidence>
<dbReference type="GO" id="GO:0031119">
    <property type="term" value="P:tRNA pseudouridine synthesis"/>
    <property type="evidence" value="ECO:0007669"/>
    <property type="project" value="UniProtKB-UniRule"/>
</dbReference>
<dbReference type="GO" id="GO:0160148">
    <property type="term" value="F:tRNA pseudouridine(55) synthase activity"/>
    <property type="evidence" value="ECO:0007669"/>
    <property type="project" value="UniProtKB-EC"/>
</dbReference>
<proteinExistence type="inferred from homology"/>
<evidence type="ECO:0000256" key="2">
    <source>
        <dbReference type="ARBA" id="ARBA00005642"/>
    </source>
</evidence>
<dbReference type="Proteomes" id="UP000242662">
    <property type="component" value="Unassembled WGS sequence"/>
</dbReference>
<gene>
    <name evidence="5" type="primary">truB</name>
    <name evidence="8" type="ORF">SAMN05421737_10343</name>
</gene>
<comment type="catalytic activity">
    <reaction evidence="1 5">
        <text>uridine(55) in tRNA = pseudouridine(55) in tRNA</text>
        <dbReference type="Rhea" id="RHEA:42532"/>
        <dbReference type="Rhea" id="RHEA-COMP:10101"/>
        <dbReference type="Rhea" id="RHEA-COMP:10102"/>
        <dbReference type="ChEBI" id="CHEBI:65314"/>
        <dbReference type="ChEBI" id="CHEBI:65315"/>
        <dbReference type="EC" id="5.4.99.25"/>
    </reaction>
</comment>
<keyword evidence="9" id="KW-1185">Reference proteome</keyword>